<dbReference type="SUPFAM" id="SSF52317">
    <property type="entry name" value="Class I glutamine amidotransferase-like"/>
    <property type="match status" value="1"/>
</dbReference>
<dbReference type="InterPro" id="IPR029062">
    <property type="entry name" value="Class_I_gatase-like"/>
</dbReference>
<evidence type="ECO:0000313" key="6">
    <source>
        <dbReference type="Proteomes" id="UP000064967"/>
    </source>
</evidence>
<dbReference type="PROSITE" id="PS01124">
    <property type="entry name" value="HTH_ARAC_FAMILY_2"/>
    <property type="match status" value="1"/>
</dbReference>
<keyword evidence="2" id="KW-0238">DNA-binding</keyword>
<evidence type="ECO:0000256" key="1">
    <source>
        <dbReference type="ARBA" id="ARBA00023015"/>
    </source>
</evidence>
<dbReference type="RefSeq" id="WP_146645611.1">
    <property type="nucleotide sequence ID" value="NZ_CP012333.1"/>
</dbReference>
<dbReference type="Pfam" id="PF12833">
    <property type="entry name" value="HTH_18"/>
    <property type="match status" value="1"/>
</dbReference>
<dbReference type="InterPro" id="IPR052158">
    <property type="entry name" value="INH-QAR"/>
</dbReference>
<evidence type="ECO:0000256" key="3">
    <source>
        <dbReference type="ARBA" id="ARBA00023163"/>
    </source>
</evidence>
<dbReference type="InterPro" id="IPR009057">
    <property type="entry name" value="Homeodomain-like_sf"/>
</dbReference>
<dbReference type="CDD" id="cd03138">
    <property type="entry name" value="GATase1_AraC_2"/>
    <property type="match status" value="1"/>
</dbReference>
<dbReference type="PROSITE" id="PS00041">
    <property type="entry name" value="HTH_ARAC_FAMILY_1"/>
    <property type="match status" value="1"/>
</dbReference>
<feature type="domain" description="HTH araC/xylS-type" evidence="4">
    <location>
        <begin position="211"/>
        <end position="309"/>
    </location>
</feature>
<dbReference type="InterPro" id="IPR018060">
    <property type="entry name" value="HTH_AraC"/>
</dbReference>
<keyword evidence="3" id="KW-0804">Transcription</keyword>
<dbReference type="GO" id="GO:0043565">
    <property type="term" value="F:sequence-specific DNA binding"/>
    <property type="evidence" value="ECO:0007669"/>
    <property type="project" value="InterPro"/>
</dbReference>
<dbReference type="PANTHER" id="PTHR43130">
    <property type="entry name" value="ARAC-FAMILY TRANSCRIPTIONAL REGULATOR"/>
    <property type="match status" value="1"/>
</dbReference>
<dbReference type="InterPro" id="IPR002818">
    <property type="entry name" value="DJ-1/PfpI"/>
</dbReference>
<dbReference type="PATRIC" id="fig|1391654.3.peg.606"/>
<dbReference type="PANTHER" id="PTHR43130:SF3">
    <property type="entry name" value="HTH-TYPE TRANSCRIPTIONAL REGULATOR RV1931C"/>
    <property type="match status" value="1"/>
</dbReference>
<dbReference type="Pfam" id="PF01965">
    <property type="entry name" value="DJ-1_PfpI"/>
    <property type="match status" value="1"/>
</dbReference>
<organism evidence="5 6">
    <name type="scientific">Labilithrix luteola</name>
    <dbReference type="NCBI Taxonomy" id="1391654"/>
    <lineage>
        <taxon>Bacteria</taxon>
        <taxon>Pseudomonadati</taxon>
        <taxon>Myxococcota</taxon>
        <taxon>Polyangia</taxon>
        <taxon>Polyangiales</taxon>
        <taxon>Labilitrichaceae</taxon>
        <taxon>Labilithrix</taxon>
    </lineage>
</organism>
<dbReference type="AlphaFoldDB" id="A0A0K1PK91"/>
<name>A0A0K1PK91_9BACT</name>
<evidence type="ECO:0000259" key="4">
    <source>
        <dbReference type="PROSITE" id="PS01124"/>
    </source>
</evidence>
<keyword evidence="1" id="KW-0805">Transcription regulation</keyword>
<reference evidence="5 6" key="1">
    <citation type="submission" date="2015-08" db="EMBL/GenBank/DDBJ databases">
        <authorList>
            <person name="Babu N.S."/>
            <person name="Beckwith C.J."/>
            <person name="Beseler K.G."/>
            <person name="Brison A."/>
            <person name="Carone J.V."/>
            <person name="Caskin T.P."/>
            <person name="Diamond M."/>
            <person name="Durham M.E."/>
            <person name="Foxe J.M."/>
            <person name="Go M."/>
            <person name="Henderson B.A."/>
            <person name="Jones I.B."/>
            <person name="McGettigan J.A."/>
            <person name="Micheletti S.J."/>
            <person name="Nasrallah M.E."/>
            <person name="Ortiz D."/>
            <person name="Piller C.R."/>
            <person name="Privatt S.R."/>
            <person name="Schneider S.L."/>
            <person name="Sharp S."/>
            <person name="Smith T.C."/>
            <person name="Stanton J.D."/>
            <person name="Ullery H.E."/>
            <person name="Wilson R.J."/>
            <person name="Serrano M.G."/>
            <person name="Buck G."/>
            <person name="Lee V."/>
            <person name="Wang Y."/>
            <person name="Carvalho R."/>
            <person name="Voegtly L."/>
            <person name="Shi R."/>
            <person name="Duckworth R."/>
            <person name="Johnson A."/>
            <person name="Loviza R."/>
            <person name="Walstead R."/>
            <person name="Shah Z."/>
            <person name="Kiflezghi M."/>
            <person name="Wade K."/>
            <person name="Ball S.L."/>
            <person name="Bradley K.W."/>
            <person name="Asai D.J."/>
            <person name="Bowman C.A."/>
            <person name="Russell D.A."/>
            <person name="Pope W.H."/>
            <person name="Jacobs-Sera D."/>
            <person name="Hendrix R.W."/>
            <person name="Hatfull G.F."/>
        </authorList>
    </citation>
    <scope>NUCLEOTIDE SEQUENCE [LARGE SCALE GENOMIC DNA]</scope>
    <source>
        <strain evidence="5 6">DSM 27648</strain>
    </source>
</reference>
<gene>
    <name evidence="5" type="ORF">AKJ09_00601</name>
</gene>
<accession>A0A0K1PK91</accession>
<evidence type="ECO:0000256" key="2">
    <source>
        <dbReference type="ARBA" id="ARBA00023125"/>
    </source>
</evidence>
<dbReference type="OrthoDB" id="9798003at2"/>
<dbReference type="KEGG" id="llu:AKJ09_00601"/>
<dbReference type="Gene3D" id="3.40.50.880">
    <property type="match status" value="1"/>
</dbReference>
<dbReference type="Gene3D" id="1.10.10.60">
    <property type="entry name" value="Homeodomain-like"/>
    <property type="match status" value="2"/>
</dbReference>
<proteinExistence type="predicted"/>
<dbReference type="InterPro" id="IPR018062">
    <property type="entry name" value="HTH_AraC-typ_CS"/>
</dbReference>
<protein>
    <submittedName>
        <fullName evidence="5">Transcriptional regulator, AraC family</fullName>
    </submittedName>
</protein>
<dbReference type="SMART" id="SM00342">
    <property type="entry name" value="HTH_ARAC"/>
    <property type="match status" value="1"/>
</dbReference>
<dbReference type="GO" id="GO:0003700">
    <property type="term" value="F:DNA-binding transcription factor activity"/>
    <property type="evidence" value="ECO:0007669"/>
    <property type="project" value="InterPro"/>
</dbReference>
<dbReference type="STRING" id="1391654.AKJ09_00601"/>
<dbReference type="Proteomes" id="UP000064967">
    <property type="component" value="Chromosome"/>
</dbReference>
<dbReference type="SUPFAM" id="SSF46689">
    <property type="entry name" value="Homeodomain-like"/>
    <property type="match status" value="2"/>
</dbReference>
<keyword evidence="6" id="KW-1185">Reference proteome</keyword>
<dbReference type="EMBL" id="CP012333">
    <property type="protein sequence ID" value="AKU93937.1"/>
    <property type="molecule type" value="Genomic_DNA"/>
</dbReference>
<sequence>MASKPPVHTIGILSYPGAQQATVYGLVDLFEVANRRQAGREGATRIETVVLRGNEKRRKSDAPLTALIVPPSLDGYRQIDDVDKLAAWMTARHEEGTLLCSVCVGSFLLAETGLLAGRPATTHWALKEQFAGRFPDVALDTDKLLVDDGDIITAGGIMAWVDLGLRLVGRLAGPTVLLDTARYFLVDPGGREQRFYSTFAPSLTHGDAQVLKVQHWLQTKFSTKVTLPAMARHAALGERTFLRRFHKATGMKPTEYVQHLRVVKAREMLELSNATIDEIAHRVGYEDVGGFRQVFQKLMGLSLGEYRRRFAPTAGRS</sequence>
<evidence type="ECO:0000313" key="5">
    <source>
        <dbReference type="EMBL" id="AKU93937.1"/>
    </source>
</evidence>